<organism evidence="2">
    <name type="scientific">uncultured Thermomicrobiales bacterium</name>
    <dbReference type="NCBI Taxonomy" id="1645740"/>
    <lineage>
        <taxon>Bacteria</taxon>
        <taxon>Pseudomonadati</taxon>
        <taxon>Thermomicrobiota</taxon>
        <taxon>Thermomicrobia</taxon>
        <taxon>Thermomicrobiales</taxon>
        <taxon>environmental samples</taxon>
    </lineage>
</organism>
<sequence length="162" mass="18008">MDCRHIETGEDSVRTRRHSSFVARVRRRAPHHLTTGRLAPERGGVGDGSASEKSLALTQCLVELLVTTWLTGDPYGYRIGTPSEPARRGGHIVVEHDVSSGVARALKRWGVIPDFRPPDVVRLVPIPLYTSDHDIWQAVGHLREIMERGEHLADAGRREIVA</sequence>
<dbReference type="EMBL" id="CADCWK010000300">
    <property type="protein sequence ID" value="CAA9571440.1"/>
    <property type="molecule type" value="Genomic_DNA"/>
</dbReference>
<dbReference type="SUPFAM" id="SSF53383">
    <property type="entry name" value="PLP-dependent transferases"/>
    <property type="match status" value="1"/>
</dbReference>
<proteinExistence type="predicted"/>
<gene>
    <name evidence="2" type="ORF">AVDCRST_MAG33-2570</name>
</gene>
<dbReference type="GO" id="GO:0019441">
    <property type="term" value="P:L-tryptophan catabolic process to kynurenine"/>
    <property type="evidence" value="ECO:0007669"/>
    <property type="project" value="TreeGrafter"/>
</dbReference>
<dbReference type="GO" id="GO:0043420">
    <property type="term" value="P:anthranilate metabolic process"/>
    <property type="evidence" value="ECO:0007669"/>
    <property type="project" value="TreeGrafter"/>
</dbReference>
<evidence type="ECO:0000256" key="1">
    <source>
        <dbReference type="ARBA" id="ARBA00022898"/>
    </source>
</evidence>
<evidence type="ECO:0008006" key="3">
    <source>
        <dbReference type="Google" id="ProtNLM"/>
    </source>
</evidence>
<dbReference type="InterPro" id="IPR010111">
    <property type="entry name" value="Kynureninase"/>
</dbReference>
<dbReference type="GO" id="GO:0030170">
    <property type="term" value="F:pyridoxal phosphate binding"/>
    <property type="evidence" value="ECO:0007669"/>
    <property type="project" value="InterPro"/>
</dbReference>
<dbReference type="InterPro" id="IPR015424">
    <property type="entry name" value="PyrdxlP-dep_Trfase"/>
</dbReference>
<dbReference type="Pfam" id="PF22580">
    <property type="entry name" value="KYNU_C"/>
    <property type="match status" value="1"/>
</dbReference>
<dbReference type="PANTHER" id="PTHR14084">
    <property type="entry name" value="KYNURENINASE"/>
    <property type="match status" value="1"/>
</dbReference>
<dbReference type="InterPro" id="IPR015422">
    <property type="entry name" value="PyrdxlP-dep_Trfase_small"/>
</dbReference>
<dbReference type="GO" id="GO:0009435">
    <property type="term" value="P:NAD+ biosynthetic process"/>
    <property type="evidence" value="ECO:0007669"/>
    <property type="project" value="InterPro"/>
</dbReference>
<dbReference type="GO" id="GO:0005737">
    <property type="term" value="C:cytoplasm"/>
    <property type="evidence" value="ECO:0007669"/>
    <property type="project" value="InterPro"/>
</dbReference>
<name>A0A6J4V7T7_9BACT</name>
<evidence type="ECO:0000313" key="2">
    <source>
        <dbReference type="EMBL" id="CAA9571440.1"/>
    </source>
</evidence>
<dbReference type="Gene3D" id="3.90.1150.10">
    <property type="entry name" value="Aspartate Aminotransferase, domain 1"/>
    <property type="match status" value="1"/>
</dbReference>
<dbReference type="PANTHER" id="PTHR14084:SF0">
    <property type="entry name" value="KYNURENINASE"/>
    <property type="match status" value="1"/>
</dbReference>
<keyword evidence="1" id="KW-0663">Pyridoxal phosphate</keyword>
<dbReference type="GO" id="GO:0030429">
    <property type="term" value="F:kynureninase activity"/>
    <property type="evidence" value="ECO:0007669"/>
    <property type="project" value="InterPro"/>
</dbReference>
<protein>
    <recommendedName>
        <fullName evidence="3">Kynureninase</fullName>
    </recommendedName>
</protein>
<dbReference type="AlphaFoldDB" id="A0A6J4V7T7"/>
<accession>A0A6J4V7T7</accession>
<reference evidence="2" key="1">
    <citation type="submission" date="2020-02" db="EMBL/GenBank/DDBJ databases">
        <authorList>
            <person name="Meier V. D."/>
        </authorList>
    </citation>
    <scope>NUCLEOTIDE SEQUENCE</scope>
    <source>
        <strain evidence="2">AVDCRST_MAG33</strain>
    </source>
</reference>